<dbReference type="GO" id="GO:0005737">
    <property type="term" value="C:cytoplasm"/>
    <property type="evidence" value="ECO:0007669"/>
    <property type="project" value="TreeGrafter"/>
</dbReference>
<dbReference type="InterPro" id="IPR050565">
    <property type="entry name" value="LYPA1-2/EST-like"/>
</dbReference>
<evidence type="ECO:0000259" key="3">
    <source>
        <dbReference type="Pfam" id="PF02230"/>
    </source>
</evidence>
<comment type="caution">
    <text evidence="4">The sequence shown here is derived from an EMBL/GenBank/DDBJ whole genome shotgun (WGS) entry which is preliminary data.</text>
</comment>
<protein>
    <recommendedName>
        <fullName evidence="3">Phospholipase/carboxylesterase/thioesterase domain-containing protein</fullName>
    </recommendedName>
</protein>
<feature type="domain" description="Phospholipase/carboxylesterase/thioesterase" evidence="3">
    <location>
        <begin position="19"/>
        <end position="193"/>
    </location>
</feature>
<dbReference type="AlphaFoldDB" id="A0AAU9J357"/>
<evidence type="ECO:0000313" key="4">
    <source>
        <dbReference type="EMBL" id="CAG9321320.1"/>
    </source>
</evidence>
<dbReference type="InterPro" id="IPR029058">
    <property type="entry name" value="AB_hydrolase_fold"/>
</dbReference>
<dbReference type="InterPro" id="IPR003140">
    <property type="entry name" value="PLipase/COase/thioEstase"/>
</dbReference>
<dbReference type="EMBL" id="CAJZBQ010000028">
    <property type="protein sequence ID" value="CAG9321320.1"/>
    <property type="molecule type" value="Genomic_DNA"/>
</dbReference>
<accession>A0AAU9J357</accession>
<keyword evidence="2" id="KW-0378">Hydrolase</keyword>
<reference evidence="4" key="1">
    <citation type="submission" date="2021-09" db="EMBL/GenBank/DDBJ databases">
        <authorList>
            <consortium name="AG Swart"/>
            <person name="Singh M."/>
            <person name="Singh A."/>
            <person name="Seah K."/>
            <person name="Emmerich C."/>
        </authorList>
    </citation>
    <scope>NUCLEOTIDE SEQUENCE</scope>
    <source>
        <strain evidence="4">ATCC30299</strain>
    </source>
</reference>
<dbReference type="Gene3D" id="3.40.50.1820">
    <property type="entry name" value="alpha/beta hydrolase"/>
    <property type="match status" value="1"/>
</dbReference>
<evidence type="ECO:0000256" key="1">
    <source>
        <dbReference type="ARBA" id="ARBA00006499"/>
    </source>
</evidence>
<dbReference type="GO" id="GO:0008474">
    <property type="term" value="F:palmitoyl-(protein) hydrolase activity"/>
    <property type="evidence" value="ECO:0007669"/>
    <property type="project" value="TreeGrafter"/>
</dbReference>
<dbReference type="SUPFAM" id="SSF53474">
    <property type="entry name" value="alpha/beta-Hydrolases"/>
    <property type="match status" value="1"/>
</dbReference>
<proteinExistence type="inferred from homology"/>
<evidence type="ECO:0000313" key="5">
    <source>
        <dbReference type="Proteomes" id="UP001162131"/>
    </source>
</evidence>
<dbReference type="Pfam" id="PF02230">
    <property type="entry name" value="Abhydrolase_2"/>
    <property type="match status" value="1"/>
</dbReference>
<comment type="similarity">
    <text evidence="1">Belongs to the AB hydrolase superfamily. AB hydrolase 2 family.</text>
</comment>
<dbReference type="PANTHER" id="PTHR10655">
    <property type="entry name" value="LYSOPHOSPHOLIPASE-RELATED"/>
    <property type="match status" value="1"/>
</dbReference>
<dbReference type="PANTHER" id="PTHR10655:SF17">
    <property type="entry name" value="LYSOPHOSPHOLIPASE-LIKE PROTEIN 1"/>
    <property type="match status" value="1"/>
</dbReference>
<evidence type="ECO:0000256" key="2">
    <source>
        <dbReference type="ARBA" id="ARBA00022801"/>
    </source>
</evidence>
<dbReference type="Proteomes" id="UP001162131">
    <property type="component" value="Unassembled WGS sequence"/>
</dbReference>
<keyword evidence="5" id="KW-1185">Reference proteome</keyword>
<sequence>MWSFKKDDIIIQPKVHKYTLVWLPGWTRTPKVDKRVFQNAPMLQDMRIRILMAPSRKIVSNSRLSVPSWYEGVASNFSTIFPSLNEISHLVDEIIQEEYDLCQNVFLGGFSQGGATAIYTGLVVSKVPLLGIIALSAPPFPFKIKLERKKIPVFVYMGGKDEILNEELTREKFKNLLIGMTITYTNDELLGHMYSWKEFVLLKKWMKSIAPAEHI</sequence>
<dbReference type="GO" id="GO:0052689">
    <property type="term" value="F:carboxylic ester hydrolase activity"/>
    <property type="evidence" value="ECO:0007669"/>
    <property type="project" value="TreeGrafter"/>
</dbReference>
<name>A0AAU9J357_9CILI</name>
<gene>
    <name evidence="4" type="ORF">BSTOLATCC_MIC28605</name>
</gene>
<organism evidence="4 5">
    <name type="scientific">Blepharisma stoltei</name>
    <dbReference type="NCBI Taxonomy" id="1481888"/>
    <lineage>
        <taxon>Eukaryota</taxon>
        <taxon>Sar</taxon>
        <taxon>Alveolata</taxon>
        <taxon>Ciliophora</taxon>
        <taxon>Postciliodesmatophora</taxon>
        <taxon>Heterotrichea</taxon>
        <taxon>Heterotrichida</taxon>
        <taxon>Blepharismidae</taxon>
        <taxon>Blepharisma</taxon>
    </lineage>
</organism>